<feature type="non-terminal residue" evidence="1">
    <location>
        <position position="590"/>
    </location>
</feature>
<organism evidence="1 2">
    <name type="scientific">Verrucomicrobia subdivision 6 bacterium BACL9 MAG-120820-bin42</name>
    <dbReference type="NCBI Taxonomy" id="1655634"/>
    <lineage>
        <taxon>Bacteria</taxon>
        <taxon>Pseudomonadati</taxon>
        <taxon>Verrucomicrobiota</taxon>
        <taxon>Verrucomicrobiia</taxon>
        <taxon>Verrucomicrobiales</taxon>
        <taxon>Verrucomicrobia subdivision 6</taxon>
    </lineage>
</organism>
<dbReference type="InterPro" id="IPR011990">
    <property type="entry name" value="TPR-like_helical_dom_sf"/>
</dbReference>
<evidence type="ECO:0000313" key="1">
    <source>
        <dbReference type="EMBL" id="KRP31816.1"/>
    </source>
</evidence>
<reference evidence="1 2" key="1">
    <citation type="submission" date="2015-10" db="EMBL/GenBank/DDBJ databases">
        <title>Metagenome-Assembled Genomes uncover a global brackish microbiome.</title>
        <authorList>
            <person name="Hugerth L.W."/>
            <person name="Larsson J."/>
            <person name="Alneberg J."/>
            <person name="Lindh M.V."/>
            <person name="Legrand C."/>
            <person name="Pinhassi J."/>
            <person name="Andersson A.F."/>
        </authorList>
    </citation>
    <scope>NUCLEOTIDE SEQUENCE [LARGE SCALE GENOMIC DNA]</scope>
    <source>
        <strain evidence="1">BACL9 MAG-120820-bin42</strain>
    </source>
</reference>
<proteinExistence type="predicted"/>
<dbReference type="EMBL" id="LIDM01000238">
    <property type="protein sequence ID" value="KRP31816.1"/>
    <property type="molecule type" value="Genomic_DNA"/>
</dbReference>
<dbReference type="InterPro" id="IPR022265">
    <property type="entry name" value="CHP03790"/>
</dbReference>
<name>A0A0R2X6T7_9BACT</name>
<dbReference type="AlphaFoldDB" id="A0A0R2X6T7"/>
<sequence length="590" mass="66263">MLARSTRYWVLLLALWQVGQAENLPLAPSLGPDLSAHTVVVFNRADPDSQSLAETYAKARSIPPDRILGIDCPITEEITRVEFETKIRQPLDEIFVARGWLKRSETILPNPILGLAENLPVQQAQENPIWIMVLIRGIPLKIAEDTTVLPPDALMAQLRPNAAAVDSELALLPLRGLPTYGLVSNPYFADKRIRPFTQFFANYLIMVCRLDAPTPEIVRRMIQDAVEIEKTELTGRAFFDIRTIEKKDDPYRMGDDWIEQASVLFQARGFDIEIDRKPEVASKWIPWDQIAFYAGWYTWNFEGPFELPTTRFRKGAIAYHIHSFSADTVRSETKNWVGPLLSHGVTATMGAVYEPYLRFTPDISLFVSGLLSGLTFAESAYQSQIALSWMVTFVGDPLYRPFPRNFYENLDAAQNAKSANLPWLRLRKARLLANSGSISETRIAINLLLEDFPKNKIIMEGCGDIYRDLNERKDAAQLYEEELDLLGEKEGSDRLRLLMKLAEVFRRDDKTKAALEIYEKIAQEFPEANRGTGMGDRALSFASGEGISDLPPALLAYKNAVEEAQLAAAVAKAAAQPPVQIKPEATAADQ</sequence>
<comment type="caution">
    <text evidence="1">The sequence shown here is derived from an EMBL/GenBank/DDBJ whole genome shotgun (WGS) entry which is preliminary data.</text>
</comment>
<accession>A0A0R2X6T7</accession>
<protein>
    <submittedName>
        <fullName evidence="1">Uncharacterized protein</fullName>
    </submittedName>
</protein>
<dbReference type="Gene3D" id="1.25.40.10">
    <property type="entry name" value="Tetratricopeptide repeat domain"/>
    <property type="match status" value="1"/>
</dbReference>
<gene>
    <name evidence="1" type="ORF">ABS32_05915</name>
</gene>
<dbReference type="SUPFAM" id="SSF48452">
    <property type="entry name" value="TPR-like"/>
    <property type="match status" value="1"/>
</dbReference>
<dbReference type="Proteomes" id="UP000051557">
    <property type="component" value="Unassembled WGS sequence"/>
</dbReference>
<evidence type="ECO:0000313" key="2">
    <source>
        <dbReference type="Proteomes" id="UP000051557"/>
    </source>
</evidence>
<dbReference type="NCBIfam" id="TIGR03790">
    <property type="entry name" value="TIGR03790 family protein"/>
    <property type="match status" value="1"/>
</dbReference>